<evidence type="ECO:0000313" key="2">
    <source>
        <dbReference type="EMBL" id="KDP24893.1"/>
    </source>
</evidence>
<feature type="region of interest" description="Disordered" evidence="1">
    <location>
        <begin position="92"/>
        <end position="159"/>
    </location>
</feature>
<evidence type="ECO:0000313" key="3">
    <source>
        <dbReference type="Proteomes" id="UP000027138"/>
    </source>
</evidence>
<dbReference type="Proteomes" id="UP000027138">
    <property type="component" value="Unassembled WGS sequence"/>
</dbReference>
<name>A0A067JPZ9_JATCU</name>
<organism evidence="2 3">
    <name type="scientific">Jatropha curcas</name>
    <name type="common">Barbados nut</name>
    <dbReference type="NCBI Taxonomy" id="180498"/>
    <lineage>
        <taxon>Eukaryota</taxon>
        <taxon>Viridiplantae</taxon>
        <taxon>Streptophyta</taxon>
        <taxon>Embryophyta</taxon>
        <taxon>Tracheophyta</taxon>
        <taxon>Spermatophyta</taxon>
        <taxon>Magnoliopsida</taxon>
        <taxon>eudicotyledons</taxon>
        <taxon>Gunneridae</taxon>
        <taxon>Pentapetalae</taxon>
        <taxon>rosids</taxon>
        <taxon>fabids</taxon>
        <taxon>Malpighiales</taxon>
        <taxon>Euphorbiaceae</taxon>
        <taxon>Crotonoideae</taxon>
        <taxon>Jatropheae</taxon>
        <taxon>Jatropha</taxon>
    </lineage>
</organism>
<keyword evidence="3" id="KW-1185">Reference proteome</keyword>
<gene>
    <name evidence="2" type="ORF">JCGZ_25155</name>
</gene>
<dbReference type="AlphaFoldDB" id="A0A067JPZ9"/>
<evidence type="ECO:0000256" key="1">
    <source>
        <dbReference type="SAM" id="MobiDB-lite"/>
    </source>
</evidence>
<sequence>MLGSPMFPLISMRASFLMYSIMLEYKLACPLDYMRANEALDKMATKKAKASKMSKIAEAMNKNAKAERLDKGTPLVILDPLTDNAGVVSDSAHVEYVATSPSTEPSRKRPQEVMDPPSEDPLVDPDTKQRMGTQIPSNVLMDQGSNVELHLEGGGGLDS</sequence>
<reference evidence="2 3" key="1">
    <citation type="journal article" date="2014" name="PLoS ONE">
        <title>Global Analysis of Gene Expression Profiles in Physic Nut (Jatropha curcas L.) Seedlings Exposed to Salt Stress.</title>
        <authorList>
            <person name="Zhang L."/>
            <person name="Zhang C."/>
            <person name="Wu P."/>
            <person name="Chen Y."/>
            <person name="Li M."/>
            <person name="Jiang H."/>
            <person name="Wu G."/>
        </authorList>
    </citation>
    <scope>NUCLEOTIDE SEQUENCE [LARGE SCALE GENOMIC DNA]</scope>
    <source>
        <strain evidence="3">cv. GZQX0401</strain>
        <tissue evidence="2">Young leaves</tissue>
    </source>
</reference>
<accession>A0A067JPZ9</accession>
<dbReference type="EMBL" id="KK915031">
    <property type="protein sequence ID" value="KDP24893.1"/>
    <property type="molecule type" value="Genomic_DNA"/>
</dbReference>
<protein>
    <submittedName>
        <fullName evidence="2">Uncharacterized protein</fullName>
    </submittedName>
</protein>
<proteinExistence type="predicted"/>